<sequence length="302" mass="33257">MNHPALYASGCLPGLKKLQRVHLSKQQFPEKRGEVALRSSSGHAGPFRGGSDSGAPLPGGKPLPPGGDKFKVSPAPVPPSARTVHRPRCCAQRGAPLRENGRDQLGVSRFLRALGITATGWPVTGTPPPSSASAREPRTPIKGAPKPLSAAHQQRSPPLLPATVIPRNTCYNADLEISTSSDHHPNVTVDLTTPHRTLVSRGASGRRLANYTMAFPLPANLYMNPPQANDKDVCITVEPPRRYAVKVFGGQPNEQQWLRKAEEFIQAMRKDRRVNLDHFYVARYDLIFWVLERRNEIWLSMK</sequence>
<comment type="caution">
    <text evidence="1">The sequence shown here is derived from an EMBL/GenBank/DDBJ whole genome shotgun (WGS) entry which is preliminary data.</text>
</comment>
<reference evidence="1" key="1">
    <citation type="submission" date="2020-05" db="EMBL/GenBank/DDBJ databases">
        <title>Large-scale comparative analyses of tick genomes elucidate their genetic diversity and vector capacities.</title>
        <authorList>
            <person name="Jia N."/>
            <person name="Wang J."/>
            <person name="Shi W."/>
            <person name="Du L."/>
            <person name="Sun Y."/>
            <person name="Zhan W."/>
            <person name="Jiang J."/>
            <person name="Wang Q."/>
            <person name="Zhang B."/>
            <person name="Ji P."/>
            <person name="Sakyi L.B."/>
            <person name="Cui X."/>
            <person name="Yuan T."/>
            <person name="Jiang B."/>
            <person name="Yang W."/>
            <person name="Lam T.T.-Y."/>
            <person name="Chang Q."/>
            <person name="Ding S."/>
            <person name="Wang X."/>
            <person name="Zhu J."/>
            <person name="Ruan X."/>
            <person name="Zhao L."/>
            <person name="Wei J."/>
            <person name="Que T."/>
            <person name="Du C."/>
            <person name="Cheng J."/>
            <person name="Dai P."/>
            <person name="Han X."/>
            <person name="Huang E."/>
            <person name="Gao Y."/>
            <person name="Liu J."/>
            <person name="Shao H."/>
            <person name="Ye R."/>
            <person name="Li L."/>
            <person name="Wei W."/>
            <person name="Wang X."/>
            <person name="Wang C."/>
            <person name="Yang T."/>
            <person name="Huo Q."/>
            <person name="Li W."/>
            <person name="Guo W."/>
            <person name="Chen H."/>
            <person name="Zhou L."/>
            <person name="Ni X."/>
            <person name="Tian J."/>
            <person name="Zhou Y."/>
            <person name="Sheng Y."/>
            <person name="Liu T."/>
            <person name="Pan Y."/>
            <person name="Xia L."/>
            <person name="Li J."/>
            <person name="Zhao F."/>
            <person name="Cao W."/>
        </authorList>
    </citation>
    <scope>NUCLEOTIDE SEQUENCE</scope>
    <source>
        <strain evidence="1">Hyas-2018</strain>
    </source>
</reference>
<dbReference type="EMBL" id="CM023481">
    <property type="protein sequence ID" value="KAH6946882.1"/>
    <property type="molecule type" value="Genomic_DNA"/>
</dbReference>
<organism evidence="1 2">
    <name type="scientific">Hyalomma asiaticum</name>
    <name type="common">Tick</name>
    <dbReference type="NCBI Taxonomy" id="266040"/>
    <lineage>
        <taxon>Eukaryota</taxon>
        <taxon>Metazoa</taxon>
        <taxon>Ecdysozoa</taxon>
        <taxon>Arthropoda</taxon>
        <taxon>Chelicerata</taxon>
        <taxon>Arachnida</taxon>
        <taxon>Acari</taxon>
        <taxon>Parasitiformes</taxon>
        <taxon>Ixodida</taxon>
        <taxon>Ixodoidea</taxon>
        <taxon>Ixodidae</taxon>
        <taxon>Hyalomminae</taxon>
        <taxon>Hyalomma</taxon>
    </lineage>
</organism>
<keyword evidence="2" id="KW-1185">Reference proteome</keyword>
<protein>
    <submittedName>
        <fullName evidence="1">Uncharacterized protein</fullName>
    </submittedName>
</protein>
<name>A0ACB7TNE9_HYAAI</name>
<proteinExistence type="predicted"/>
<gene>
    <name evidence="1" type="ORF">HPB50_015888</name>
</gene>
<evidence type="ECO:0000313" key="2">
    <source>
        <dbReference type="Proteomes" id="UP000821845"/>
    </source>
</evidence>
<dbReference type="Proteomes" id="UP000821845">
    <property type="component" value="Chromosome 1"/>
</dbReference>
<accession>A0ACB7TNE9</accession>
<evidence type="ECO:0000313" key="1">
    <source>
        <dbReference type="EMBL" id="KAH6946882.1"/>
    </source>
</evidence>